<protein>
    <recommendedName>
        <fullName evidence="2">Antitoxin</fullName>
    </recommendedName>
</protein>
<gene>
    <name evidence="3" type="ORF">DCW38_07390</name>
</gene>
<comment type="caution">
    <text evidence="3">The sequence shown here is derived from an EMBL/GenBank/DDBJ whole genome shotgun (WGS) entry which is preliminary data.</text>
</comment>
<reference evidence="3 4" key="1">
    <citation type="journal article" date="2018" name="Nat. Biotechnol.">
        <title>A standardized bacterial taxonomy based on genome phylogeny substantially revises the tree of life.</title>
        <authorList>
            <person name="Parks D.H."/>
            <person name="Chuvochina M."/>
            <person name="Waite D.W."/>
            <person name="Rinke C."/>
            <person name="Skarshewski A."/>
            <person name="Chaumeil P.A."/>
            <person name="Hugenholtz P."/>
        </authorList>
    </citation>
    <scope>NUCLEOTIDE SEQUENCE [LARGE SCALE GENOMIC DNA]</scope>
    <source>
        <strain evidence="3">UBA9956</strain>
    </source>
</reference>
<dbReference type="NCBIfam" id="TIGR01552">
    <property type="entry name" value="phd_fam"/>
    <property type="match status" value="1"/>
</dbReference>
<evidence type="ECO:0000313" key="3">
    <source>
        <dbReference type="EMBL" id="HAV92983.1"/>
    </source>
</evidence>
<comment type="similarity">
    <text evidence="1 2">Belongs to the phD/YefM antitoxin family.</text>
</comment>
<dbReference type="EMBL" id="DMZY01000216">
    <property type="protein sequence ID" value="HAV92983.1"/>
    <property type="molecule type" value="Genomic_DNA"/>
</dbReference>
<dbReference type="SUPFAM" id="SSF143120">
    <property type="entry name" value="YefM-like"/>
    <property type="match status" value="1"/>
</dbReference>
<evidence type="ECO:0000256" key="1">
    <source>
        <dbReference type="ARBA" id="ARBA00009981"/>
    </source>
</evidence>
<dbReference type="InterPro" id="IPR036165">
    <property type="entry name" value="YefM-like_sf"/>
</dbReference>
<accession>A0A350HBR7</accession>
<comment type="function">
    <text evidence="2">Antitoxin component of a type II toxin-antitoxin (TA) system.</text>
</comment>
<dbReference type="Proteomes" id="UP000264062">
    <property type="component" value="Unassembled WGS sequence"/>
</dbReference>
<name>A0A350HBR7_UNCW3</name>
<dbReference type="Pfam" id="PF02604">
    <property type="entry name" value="PhdYeFM_antitox"/>
    <property type="match status" value="1"/>
</dbReference>
<evidence type="ECO:0000256" key="2">
    <source>
        <dbReference type="RuleBase" id="RU362080"/>
    </source>
</evidence>
<evidence type="ECO:0000313" key="4">
    <source>
        <dbReference type="Proteomes" id="UP000264062"/>
    </source>
</evidence>
<proteinExistence type="inferred from homology"/>
<sequence length="83" mass="9373">MKEIHAKYAVSVSDLKKNPSSVINKSGNNAVAILNHNNPVAYIVPPSEYEKLLEAYDELMFVGEVKSRIKEKNKEIEVELDEI</sequence>
<dbReference type="AlphaFoldDB" id="A0A350HBR7"/>
<dbReference type="InterPro" id="IPR006442">
    <property type="entry name" value="Antitoxin_Phd/YefM"/>
</dbReference>
<organism evidence="3 4">
    <name type="scientific">candidate division WOR-3 bacterium</name>
    <dbReference type="NCBI Taxonomy" id="2052148"/>
    <lineage>
        <taxon>Bacteria</taxon>
        <taxon>Bacteria division WOR-3</taxon>
    </lineage>
</organism>